<dbReference type="PANTHER" id="PTHR34597">
    <property type="entry name" value="SLR1661 PROTEIN"/>
    <property type="match status" value="1"/>
</dbReference>
<evidence type="ECO:0000313" key="7">
    <source>
        <dbReference type="EMBL" id="RPJ93313.1"/>
    </source>
</evidence>
<dbReference type="InterPro" id="IPR013686">
    <property type="entry name" value="Polypept-transport_assoc_ShlB"/>
</dbReference>
<dbReference type="AlphaFoldDB" id="A0A424WJ51"/>
<dbReference type="GO" id="GO:0008320">
    <property type="term" value="F:protein transmembrane transporter activity"/>
    <property type="evidence" value="ECO:0007669"/>
    <property type="project" value="TreeGrafter"/>
</dbReference>
<dbReference type="GO" id="GO:0098046">
    <property type="term" value="C:type V protein secretion system complex"/>
    <property type="evidence" value="ECO:0007669"/>
    <property type="project" value="TreeGrafter"/>
</dbReference>
<feature type="region of interest" description="Disordered" evidence="4">
    <location>
        <begin position="1"/>
        <end position="20"/>
    </location>
</feature>
<feature type="region of interest" description="Disordered" evidence="4">
    <location>
        <begin position="72"/>
        <end position="91"/>
    </location>
</feature>
<dbReference type="Pfam" id="PF03865">
    <property type="entry name" value="ShlB"/>
    <property type="match status" value="1"/>
</dbReference>
<gene>
    <name evidence="7" type="ORF">DY367_03020</name>
</gene>
<name>A0A424WJ51_ALCXX</name>
<sequence>MAGESAGRGRALPVQERQGAGGWVMKGEKARYRMAALGAGLAMALCADALRAQIPDAGRAIRDLQSVLPAMPSGHTAPEVQLPEPQPPAAVSGVAAAGPAVRVLEFHVEGNHAVDAATLQAVLADLTGAALTFPDLRAAADRITAYYHDQGYVLARAYLPPQAIDAGIVRIAVLEGRYGEIGLRNRARVRDAVLEQALSALRPGQAVQAGELERALLLLSDLPGVAVKGTLQPGAETGTTSLLVDAEAGPLVFGSLDADNFGGYYTGEYRLSGSIGVNNPLRLGDQLNLRLLGSDGGQRYYNAAYQLPLGSRSTRVGMGVSSMRYELGRRFGPLGAHGRADVSTVFIQQPLVRSRHASLRLQLQHERKRLVDSMDLFEVSSRKRIGLWTLALAGSSEDGWFGGGRTALQLSHGRGRLRLGDPQAEGEDRQTVRAAGWFARTNLSISRLQQLTGRLQLYARVDAQWASKNLDSSEKFSLGGPYGVRAYPLGAVSGDEGWLAGAELRYQLAPGWQLSAFADRGNVRLSKRRWTPGRNHNGLAAAGLGVTQYGAGHQVNLSVAWPMGRQPPATESDREPRFWLQASRYF</sequence>
<evidence type="ECO:0000259" key="5">
    <source>
        <dbReference type="Pfam" id="PF03865"/>
    </source>
</evidence>
<protein>
    <submittedName>
        <fullName evidence="7">ShlB/FhaC/HecB family hemolysin secretion/activation protein</fullName>
    </submittedName>
</protein>
<feature type="domain" description="Polypeptide-transport-associated ShlB-type" evidence="6">
    <location>
        <begin position="104"/>
        <end position="176"/>
    </location>
</feature>
<proteinExistence type="predicted"/>
<keyword evidence="1" id="KW-1134">Transmembrane beta strand</keyword>
<dbReference type="Gene3D" id="2.40.160.50">
    <property type="entry name" value="membrane protein fhac: a member of the omp85/tpsb transporter family"/>
    <property type="match status" value="1"/>
</dbReference>
<reference evidence="7 8" key="1">
    <citation type="submission" date="2018-08" db="EMBL/GenBank/DDBJ databases">
        <title>Achromobacter xylosoxidans Genome sequencing and assembly.</title>
        <authorList>
            <person name="Wang R."/>
            <person name="Rensing C."/>
            <person name="Li Y."/>
        </authorList>
    </citation>
    <scope>NUCLEOTIDE SEQUENCE [LARGE SCALE GENOMIC DNA]</scope>
    <source>
        <strain evidence="7 8">GD003A</strain>
    </source>
</reference>
<dbReference type="OrthoDB" id="572300at2"/>
<evidence type="ECO:0000256" key="3">
    <source>
        <dbReference type="ARBA" id="ARBA00023237"/>
    </source>
</evidence>
<dbReference type="InterPro" id="IPR051544">
    <property type="entry name" value="TPS_OM_transporter"/>
</dbReference>
<evidence type="ECO:0000256" key="1">
    <source>
        <dbReference type="ARBA" id="ARBA00022452"/>
    </source>
</evidence>
<evidence type="ECO:0000259" key="6">
    <source>
        <dbReference type="Pfam" id="PF08479"/>
    </source>
</evidence>
<keyword evidence="3" id="KW-0998">Cell outer membrane</keyword>
<dbReference type="InterPro" id="IPR005565">
    <property type="entry name" value="Hemolysn_activator_HlyB_C"/>
</dbReference>
<dbReference type="GO" id="GO:0046819">
    <property type="term" value="P:protein secretion by the type V secretion system"/>
    <property type="evidence" value="ECO:0007669"/>
    <property type="project" value="TreeGrafter"/>
</dbReference>
<dbReference type="EMBL" id="QVXO01000003">
    <property type="protein sequence ID" value="RPJ93313.1"/>
    <property type="molecule type" value="Genomic_DNA"/>
</dbReference>
<evidence type="ECO:0000313" key="8">
    <source>
        <dbReference type="Proteomes" id="UP000285324"/>
    </source>
</evidence>
<comment type="caution">
    <text evidence="7">The sequence shown here is derived from an EMBL/GenBank/DDBJ whole genome shotgun (WGS) entry which is preliminary data.</text>
</comment>
<dbReference type="Proteomes" id="UP000285324">
    <property type="component" value="Unassembled WGS sequence"/>
</dbReference>
<dbReference type="PANTHER" id="PTHR34597:SF1">
    <property type="entry name" value="HEME_HEMOPEXIN TRANSPORTER PROTEIN HUXB"/>
    <property type="match status" value="1"/>
</dbReference>
<organism evidence="7 8">
    <name type="scientific">Alcaligenes xylosoxydans xylosoxydans</name>
    <name type="common">Achromobacter xylosoxidans</name>
    <dbReference type="NCBI Taxonomy" id="85698"/>
    <lineage>
        <taxon>Bacteria</taxon>
        <taxon>Pseudomonadati</taxon>
        <taxon>Pseudomonadota</taxon>
        <taxon>Betaproteobacteria</taxon>
        <taxon>Burkholderiales</taxon>
        <taxon>Alcaligenaceae</taxon>
        <taxon>Achromobacter</taxon>
    </lineage>
</organism>
<evidence type="ECO:0000256" key="4">
    <source>
        <dbReference type="SAM" id="MobiDB-lite"/>
    </source>
</evidence>
<evidence type="ECO:0000256" key="2">
    <source>
        <dbReference type="ARBA" id="ARBA00022692"/>
    </source>
</evidence>
<accession>A0A424WJ51</accession>
<feature type="domain" description="Haemolysin activator HlyB C-terminal" evidence="5">
    <location>
        <begin position="238"/>
        <end position="546"/>
    </location>
</feature>
<keyword evidence="1" id="KW-0472">Membrane</keyword>
<dbReference type="Pfam" id="PF08479">
    <property type="entry name" value="POTRA_2"/>
    <property type="match status" value="1"/>
</dbReference>
<keyword evidence="2" id="KW-0812">Transmembrane</keyword>
<dbReference type="Gene3D" id="3.10.20.310">
    <property type="entry name" value="membrane protein fhac"/>
    <property type="match status" value="1"/>
</dbReference>